<dbReference type="PANTHER" id="PTHR13778">
    <property type="entry name" value="GLYCOSYLTRANSFERASE 8 DOMAIN-CONTAINING PROTEIN"/>
    <property type="match status" value="1"/>
</dbReference>
<comment type="caution">
    <text evidence="4">The sequence shown here is derived from an EMBL/GenBank/DDBJ whole genome shotgun (WGS) entry which is preliminary data.</text>
</comment>
<proteinExistence type="predicted"/>
<dbReference type="Pfam" id="PF01501">
    <property type="entry name" value="Glyco_transf_8"/>
    <property type="match status" value="1"/>
</dbReference>
<evidence type="ECO:0000313" key="5">
    <source>
        <dbReference type="Proteomes" id="UP000660339"/>
    </source>
</evidence>
<keyword evidence="5" id="KW-1185">Reference proteome</keyword>
<protein>
    <recommendedName>
        <fullName evidence="6">Glycosyltransferase family 8 protein</fullName>
    </recommendedName>
</protein>
<evidence type="ECO:0000256" key="1">
    <source>
        <dbReference type="ARBA" id="ARBA00022676"/>
    </source>
</evidence>
<accession>A0A8J3L8Z6</accession>
<sequence>MPEHDLALFLVVNDAYAPGAAATLASAAAGSSRPLRAYVVDIDLRESSKRRLEAAGTPVTWLRLDTAQRELLGSFHRHDRYTHWEVYTRVLLPLLLPPGVDRVVSLDADTVVLGDLAELAGHDLGGGILGAVDDRWIAGMYVRRLLGADPRRPLRIPRYFNAGVMVVDVAAWRRHQVTERTVALLGEHRPFAYYEQDPLNLLLAGQWHELPEPWNRLAPAPQVTPAPSSAVNRQGGVDRGRLLDGARIVHFIGTRKPWLPDTGYEPELLAVFEQFADRTAPAPGTGS</sequence>
<evidence type="ECO:0000256" key="2">
    <source>
        <dbReference type="ARBA" id="ARBA00022679"/>
    </source>
</evidence>
<dbReference type="EMBL" id="BONJ01000014">
    <property type="protein sequence ID" value="GIG14557.1"/>
    <property type="molecule type" value="Genomic_DNA"/>
</dbReference>
<dbReference type="RefSeq" id="WP_166377914.1">
    <property type="nucleotide sequence ID" value="NZ_BAAATT010000007.1"/>
</dbReference>
<dbReference type="GO" id="GO:0046872">
    <property type="term" value="F:metal ion binding"/>
    <property type="evidence" value="ECO:0007669"/>
    <property type="project" value="UniProtKB-KW"/>
</dbReference>
<name>A0A8J3L8Z6_9ACTN</name>
<evidence type="ECO:0000313" key="4">
    <source>
        <dbReference type="EMBL" id="GIG14557.1"/>
    </source>
</evidence>
<dbReference type="AlphaFoldDB" id="A0A8J3L8Z6"/>
<dbReference type="Gene3D" id="3.90.550.10">
    <property type="entry name" value="Spore Coat Polysaccharide Biosynthesis Protein SpsA, Chain A"/>
    <property type="match status" value="1"/>
</dbReference>
<dbReference type="PANTHER" id="PTHR13778:SF47">
    <property type="entry name" value="LIPOPOLYSACCHARIDE 1,3-GALACTOSYLTRANSFERASE"/>
    <property type="match status" value="1"/>
</dbReference>
<dbReference type="InterPro" id="IPR029044">
    <property type="entry name" value="Nucleotide-diphossugar_trans"/>
</dbReference>
<keyword evidence="3" id="KW-0479">Metal-binding</keyword>
<dbReference type="Proteomes" id="UP000660339">
    <property type="component" value="Unassembled WGS sequence"/>
</dbReference>
<dbReference type="SUPFAM" id="SSF53448">
    <property type="entry name" value="Nucleotide-diphospho-sugar transferases"/>
    <property type="match status" value="1"/>
</dbReference>
<keyword evidence="1" id="KW-0328">Glycosyltransferase</keyword>
<evidence type="ECO:0000256" key="3">
    <source>
        <dbReference type="ARBA" id="ARBA00022723"/>
    </source>
</evidence>
<evidence type="ECO:0008006" key="6">
    <source>
        <dbReference type="Google" id="ProtNLM"/>
    </source>
</evidence>
<reference evidence="4" key="1">
    <citation type="submission" date="2021-01" db="EMBL/GenBank/DDBJ databases">
        <title>Whole genome shotgun sequence of Catellatospora methionotrophica NBRC 14553.</title>
        <authorList>
            <person name="Komaki H."/>
            <person name="Tamura T."/>
        </authorList>
    </citation>
    <scope>NUCLEOTIDE SEQUENCE</scope>
    <source>
        <strain evidence="4">NBRC 14553</strain>
    </source>
</reference>
<gene>
    <name evidence="4" type="ORF">Cme02nite_28890</name>
</gene>
<dbReference type="GO" id="GO:0016757">
    <property type="term" value="F:glycosyltransferase activity"/>
    <property type="evidence" value="ECO:0007669"/>
    <property type="project" value="UniProtKB-KW"/>
</dbReference>
<keyword evidence="2" id="KW-0808">Transferase</keyword>
<organism evidence="4 5">
    <name type="scientific">Catellatospora methionotrophica</name>
    <dbReference type="NCBI Taxonomy" id="121620"/>
    <lineage>
        <taxon>Bacteria</taxon>
        <taxon>Bacillati</taxon>
        <taxon>Actinomycetota</taxon>
        <taxon>Actinomycetes</taxon>
        <taxon>Micromonosporales</taxon>
        <taxon>Micromonosporaceae</taxon>
        <taxon>Catellatospora</taxon>
    </lineage>
</organism>
<dbReference type="InterPro" id="IPR002495">
    <property type="entry name" value="Glyco_trans_8"/>
</dbReference>
<dbReference type="InterPro" id="IPR050748">
    <property type="entry name" value="Glycosyltrans_8_dom-fam"/>
</dbReference>